<organism evidence="2 3">
    <name type="scientific">Flavobacterium circumlabens</name>
    <dbReference type="NCBI Taxonomy" id="2133765"/>
    <lineage>
        <taxon>Bacteria</taxon>
        <taxon>Pseudomonadati</taxon>
        <taxon>Bacteroidota</taxon>
        <taxon>Flavobacteriia</taxon>
        <taxon>Flavobacteriales</taxon>
        <taxon>Flavobacteriaceae</taxon>
        <taxon>Flavobacterium</taxon>
    </lineage>
</organism>
<protein>
    <submittedName>
        <fullName evidence="2">BON domain-containing protein</fullName>
    </submittedName>
</protein>
<dbReference type="OrthoDB" id="870892at2"/>
<evidence type="ECO:0000313" key="2">
    <source>
        <dbReference type="EMBL" id="TEB44527.1"/>
    </source>
</evidence>
<accession>A0A4Y7UDL0</accession>
<feature type="domain" description="BON" evidence="1">
    <location>
        <begin position="18"/>
        <end position="85"/>
    </location>
</feature>
<gene>
    <name evidence="2" type="ORF">D0809_11085</name>
</gene>
<dbReference type="Proteomes" id="UP000298340">
    <property type="component" value="Unassembled WGS sequence"/>
</dbReference>
<evidence type="ECO:0000313" key="3">
    <source>
        <dbReference type="Proteomes" id="UP000298340"/>
    </source>
</evidence>
<dbReference type="AlphaFoldDB" id="A0A4Y7UDL0"/>
<dbReference type="RefSeq" id="WP_132035560.1">
    <property type="nucleotide sequence ID" value="NZ_QWDN01000003.1"/>
</dbReference>
<name>A0A4Y7UDL0_9FLAO</name>
<dbReference type="InterPro" id="IPR007055">
    <property type="entry name" value="BON_dom"/>
</dbReference>
<dbReference type="Gene3D" id="3.30.1340.30">
    <property type="match status" value="1"/>
</dbReference>
<dbReference type="Pfam" id="PF04972">
    <property type="entry name" value="BON"/>
    <property type="match status" value="1"/>
</dbReference>
<sequence length="93" mass="10586">MEVLENIKIKTNSWEQKNDYDISQTILNAFKWNWNTINDSIQVQVKNGYVTLTEQLEWHKKQAATKAVNNVIGVKGVLNNISIESGLTAPINK</sequence>
<proteinExistence type="predicted"/>
<dbReference type="PROSITE" id="PS50914">
    <property type="entry name" value="BON"/>
    <property type="match status" value="1"/>
</dbReference>
<evidence type="ECO:0000259" key="1">
    <source>
        <dbReference type="PROSITE" id="PS50914"/>
    </source>
</evidence>
<comment type="caution">
    <text evidence="2">The sequence shown here is derived from an EMBL/GenBank/DDBJ whole genome shotgun (WGS) entry which is preliminary data.</text>
</comment>
<reference evidence="2 3" key="1">
    <citation type="journal article" date="2018" name="Syst. Appl. Microbiol.">
        <title>Flavobacterium circumlabens sp. nov. and Flavobacterium cupreum sp. nov., two psychrotrophic species isolated from Antarctic environmental samples.</title>
        <authorList>
            <person name="Kralova S."/>
            <person name="Busse H.J."/>
            <person name="Svec P."/>
            <person name="Maslanova I."/>
            <person name="Stankova E."/>
            <person name="Bartak M."/>
            <person name="Sedlacek I."/>
        </authorList>
    </citation>
    <scope>NUCLEOTIDE SEQUENCE [LARGE SCALE GENOMIC DNA]</scope>
    <source>
        <strain evidence="2 3">CCM 8828</strain>
    </source>
</reference>
<dbReference type="EMBL" id="QWDN01000003">
    <property type="protein sequence ID" value="TEB44527.1"/>
    <property type="molecule type" value="Genomic_DNA"/>
</dbReference>